<dbReference type="GO" id="GO:0006355">
    <property type="term" value="P:regulation of DNA-templated transcription"/>
    <property type="evidence" value="ECO:0007669"/>
    <property type="project" value="InterPro"/>
</dbReference>
<protein>
    <submittedName>
        <fullName evidence="6">Two component transcriptional regulator, winged helix family</fullName>
    </submittedName>
</protein>
<feature type="DNA-binding region" description="OmpR/PhoB-type" evidence="5">
    <location>
        <begin position="120"/>
        <end position="217"/>
    </location>
</feature>
<dbReference type="OMA" id="GNLCIDL"/>
<keyword evidence="3 5" id="KW-0238">DNA-binding</keyword>
<dbReference type="PROSITE" id="PS50110">
    <property type="entry name" value="RESPONSE_REGULATORY"/>
    <property type="match status" value="1"/>
</dbReference>
<gene>
    <name evidence="6" type="ORF">XD57_0581</name>
</gene>
<evidence type="ECO:0000256" key="5">
    <source>
        <dbReference type="PROSITE-ProRule" id="PRU01091"/>
    </source>
</evidence>
<accession>A0A117L326</accession>
<dbReference type="GO" id="GO:0005829">
    <property type="term" value="C:cytosol"/>
    <property type="evidence" value="ECO:0007669"/>
    <property type="project" value="TreeGrafter"/>
</dbReference>
<evidence type="ECO:0000256" key="2">
    <source>
        <dbReference type="ARBA" id="ARBA00023012"/>
    </source>
</evidence>
<organism evidence="6 7">
    <name type="scientific">Thermotoga petrophila</name>
    <dbReference type="NCBI Taxonomy" id="93929"/>
    <lineage>
        <taxon>Bacteria</taxon>
        <taxon>Thermotogati</taxon>
        <taxon>Thermotogota</taxon>
        <taxon>Thermotogae</taxon>
        <taxon>Thermotogales</taxon>
        <taxon>Thermotogaceae</taxon>
        <taxon>Thermotoga</taxon>
    </lineage>
</organism>
<evidence type="ECO:0000256" key="1">
    <source>
        <dbReference type="ARBA" id="ARBA00022553"/>
    </source>
</evidence>
<dbReference type="RefSeq" id="WP_011943385.1">
    <property type="nucleotide sequence ID" value="NZ_DAITJQ010000002.1"/>
</dbReference>
<reference evidence="6 7" key="1">
    <citation type="journal article" date="2015" name="MBio">
        <title>Genome-Resolved Metagenomic Analysis Reveals Roles for Candidate Phyla and Other Microbial Community Members in Biogeochemical Transformations in Oil Reservoirs.</title>
        <authorList>
            <person name="Hu P."/>
            <person name="Tom L."/>
            <person name="Singh A."/>
            <person name="Thomas B.C."/>
            <person name="Baker B.J."/>
            <person name="Piceno Y.M."/>
            <person name="Andersen G.L."/>
            <person name="Banfield J.F."/>
        </authorList>
    </citation>
    <scope>NUCLEOTIDE SEQUENCE [LARGE SCALE GENOMIC DNA]</scope>
    <source>
        <strain evidence="6">46_26</strain>
    </source>
</reference>
<sequence length="220" mass="25509">MMWEIAVVDDDKNILKTVSEKLQQLGQVKTFLTGEDFLNDEEVFHVVVLDVMLPDYSGYEICRMIKETRPETWVILLTLLSDDESVLKGFEAGADDYVTKPFNPEILLVRVKRFLEREKKGLYDFGDLKIDASGFTVFLKGKRIHLPKKEFEILLFLAENAGKVVTREKLLETFWEDPVSPRVVDTVIKRIRKAIEDDPNRPRYIKTIWGVGYMFTGGER</sequence>
<dbReference type="CDD" id="cd17574">
    <property type="entry name" value="REC_OmpR"/>
    <property type="match status" value="1"/>
</dbReference>
<dbReference type="InterPro" id="IPR039420">
    <property type="entry name" value="WalR-like"/>
</dbReference>
<dbReference type="Gene3D" id="1.10.10.10">
    <property type="entry name" value="Winged helix-like DNA-binding domain superfamily/Winged helix DNA-binding domain"/>
    <property type="match status" value="1"/>
</dbReference>
<keyword evidence="2" id="KW-0902">Two-component regulatory system</keyword>
<dbReference type="PANTHER" id="PTHR48111">
    <property type="entry name" value="REGULATOR OF RPOS"/>
    <property type="match status" value="1"/>
</dbReference>
<dbReference type="PROSITE" id="PS51755">
    <property type="entry name" value="OMPR_PHOB"/>
    <property type="match status" value="1"/>
</dbReference>
<dbReference type="FunFam" id="1.10.10.10:FF:000018">
    <property type="entry name" value="DNA-binding response regulator ResD"/>
    <property type="match status" value="1"/>
</dbReference>
<dbReference type="SUPFAM" id="SSF46894">
    <property type="entry name" value="C-terminal effector domain of the bipartite response regulators"/>
    <property type="match status" value="1"/>
</dbReference>
<dbReference type="GO" id="GO:0000156">
    <property type="term" value="F:phosphorelay response regulator activity"/>
    <property type="evidence" value="ECO:0007669"/>
    <property type="project" value="TreeGrafter"/>
</dbReference>
<dbReference type="SUPFAM" id="SSF52172">
    <property type="entry name" value="CheY-like"/>
    <property type="match status" value="1"/>
</dbReference>
<dbReference type="SMART" id="SM00862">
    <property type="entry name" value="Trans_reg_C"/>
    <property type="match status" value="1"/>
</dbReference>
<proteinExistence type="predicted"/>
<keyword evidence="1 4" id="KW-0597">Phosphoprotein</keyword>
<dbReference type="GO" id="GO:0000976">
    <property type="term" value="F:transcription cis-regulatory region binding"/>
    <property type="evidence" value="ECO:0007669"/>
    <property type="project" value="TreeGrafter"/>
</dbReference>
<comment type="caution">
    <text evidence="6">The sequence shown here is derived from an EMBL/GenBank/DDBJ whole genome shotgun (WGS) entry which is preliminary data.</text>
</comment>
<evidence type="ECO:0000313" key="6">
    <source>
        <dbReference type="EMBL" id="KUK23318.1"/>
    </source>
</evidence>
<dbReference type="InterPro" id="IPR001789">
    <property type="entry name" value="Sig_transdc_resp-reg_receiver"/>
</dbReference>
<evidence type="ECO:0000313" key="7">
    <source>
        <dbReference type="Proteomes" id="UP000058636"/>
    </source>
</evidence>
<dbReference type="AlphaFoldDB" id="A0A117L326"/>
<dbReference type="Pfam" id="PF00486">
    <property type="entry name" value="Trans_reg_C"/>
    <property type="match status" value="1"/>
</dbReference>
<dbReference type="CDD" id="cd00383">
    <property type="entry name" value="trans_reg_C"/>
    <property type="match status" value="1"/>
</dbReference>
<dbReference type="PATRIC" id="fig|93930.3.peg.1425"/>
<dbReference type="Gene3D" id="3.40.50.2300">
    <property type="match status" value="1"/>
</dbReference>
<evidence type="ECO:0000256" key="3">
    <source>
        <dbReference type="ARBA" id="ARBA00023125"/>
    </source>
</evidence>
<dbReference type="Proteomes" id="UP000058636">
    <property type="component" value="Unassembled WGS sequence"/>
</dbReference>
<dbReference type="PANTHER" id="PTHR48111:SF40">
    <property type="entry name" value="PHOSPHATE REGULON TRANSCRIPTIONAL REGULATORY PROTEIN PHOB"/>
    <property type="match status" value="1"/>
</dbReference>
<dbReference type="GO" id="GO:0032993">
    <property type="term" value="C:protein-DNA complex"/>
    <property type="evidence" value="ECO:0007669"/>
    <property type="project" value="TreeGrafter"/>
</dbReference>
<dbReference type="Pfam" id="PF00072">
    <property type="entry name" value="Response_reg"/>
    <property type="match status" value="1"/>
</dbReference>
<dbReference type="InterPro" id="IPR016032">
    <property type="entry name" value="Sig_transdc_resp-reg_C-effctor"/>
</dbReference>
<dbReference type="InterPro" id="IPR011006">
    <property type="entry name" value="CheY-like_superfamily"/>
</dbReference>
<dbReference type="EMBL" id="LGFG01000032">
    <property type="protein sequence ID" value="KUK23318.1"/>
    <property type="molecule type" value="Genomic_DNA"/>
</dbReference>
<dbReference type="SMART" id="SM00448">
    <property type="entry name" value="REC"/>
    <property type="match status" value="1"/>
</dbReference>
<name>A0A117L326_9THEM</name>
<feature type="modified residue" description="4-aspartylphosphate" evidence="4">
    <location>
        <position position="50"/>
    </location>
</feature>
<dbReference type="InterPro" id="IPR001867">
    <property type="entry name" value="OmpR/PhoB-type_DNA-bd"/>
</dbReference>
<evidence type="ECO:0000256" key="4">
    <source>
        <dbReference type="PROSITE-ProRule" id="PRU00169"/>
    </source>
</evidence>
<dbReference type="InterPro" id="IPR036388">
    <property type="entry name" value="WH-like_DNA-bd_sf"/>
</dbReference>